<evidence type="ECO:0000313" key="1">
    <source>
        <dbReference type="EMBL" id="BCZ17870.1"/>
    </source>
</evidence>
<gene>
    <name evidence="1" type="ORF">NHP190003_11520</name>
</gene>
<dbReference type="EMBL" id="AP024814">
    <property type="protein sequence ID" value="BCZ17870.1"/>
    <property type="molecule type" value="Genomic_DNA"/>
</dbReference>
<reference evidence="1 2" key="1">
    <citation type="submission" date="2021-07" db="EMBL/GenBank/DDBJ databases">
        <title>Novel Helicobacter sp. Isolated from a dog.</title>
        <authorList>
            <person name="Rimbara E."/>
            <person name="Suzuki M."/>
        </authorList>
    </citation>
    <scope>NUCLEOTIDE SEQUENCE [LARGE SCALE GENOMIC DNA]</scope>
    <source>
        <strain evidence="2">NHP19-003</strain>
    </source>
</reference>
<accession>A0ABN6I2R7</accession>
<keyword evidence="2" id="KW-1185">Reference proteome</keyword>
<sequence>MSLSHFESVLKACFQANRKTLFNNLKKTYSVAQIQEFFTQSGLEISARPHQVAPAHYVSLAQFFHNLTHRTTHGKQSL</sequence>
<dbReference type="Proteomes" id="UP000826775">
    <property type="component" value="Chromosome"/>
</dbReference>
<dbReference type="InterPro" id="IPR023165">
    <property type="entry name" value="rRNA_Ade_diMease-like_C"/>
</dbReference>
<dbReference type="InterPro" id="IPR029063">
    <property type="entry name" value="SAM-dependent_MTases_sf"/>
</dbReference>
<evidence type="ECO:0000313" key="2">
    <source>
        <dbReference type="Proteomes" id="UP000826775"/>
    </source>
</evidence>
<dbReference type="Gene3D" id="1.10.8.100">
    <property type="entry name" value="Ribosomal RNA adenine dimethylase-like, domain 2"/>
    <property type="match status" value="1"/>
</dbReference>
<name>A0ABN6I2R7_9HELI</name>
<dbReference type="SUPFAM" id="SSF53335">
    <property type="entry name" value="S-adenosyl-L-methionine-dependent methyltransferases"/>
    <property type="match status" value="1"/>
</dbReference>
<organism evidence="1 2">
    <name type="scientific">Helicobacter gastrocanis</name>
    <dbReference type="NCBI Taxonomy" id="2849641"/>
    <lineage>
        <taxon>Bacteria</taxon>
        <taxon>Pseudomonadati</taxon>
        <taxon>Campylobacterota</taxon>
        <taxon>Epsilonproteobacteria</taxon>
        <taxon>Campylobacterales</taxon>
        <taxon>Helicobacteraceae</taxon>
        <taxon>Helicobacter</taxon>
    </lineage>
</organism>
<proteinExistence type="predicted"/>
<protein>
    <submittedName>
        <fullName evidence="1">Uncharacterized protein</fullName>
    </submittedName>
</protein>